<evidence type="ECO:0000256" key="1">
    <source>
        <dbReference type="SAM" id="MobiDB-lite"/>
    </source>
</evidence>
<proteinExistence type="predicted"/>
<sequence>MTASTASREQHGRQAAGGADGAELHQDHDGDGEIRRGQSGTGLNRSQTIESKYRLGSSQFNLSNDKVDDYFIIDHAERIVIGVSEAARSRTLLFKVLFLSGQGIILSSGQNPAGFETTAEFSKRNLSCIDL</sequence>
<evidence type="ECO:0000313" key="2">
    <source>
        <dbReference type="EMBL" id="KAK3727355.1"/>
    </source>
</evidence>
<evidence type="ECO:0000313" key="3">
    <source>
        <dbReference type="Proteomes" id="UP001283361"/>
    </source>
</evidence>
<dbReference type="Proteomes" id="UP001283361">
    <property type="component" value="Unassembled WGS sequence"/>
</dbReference>
<dbReference type="AlphaFoldDB" id="A0AAE0Y0B7"/>
<reference evidence="2" key="1">
    <citation type="journal article" date="2023" name="G3 (Bethesda)">
        <title>A reference genome for the long-term kleptoplast-retaining sea slug Elysia crispata morphotype clarki.</title>
        <authorList>
            <person name="Eastman K.E."/>
            <person name="Pendleton A.L."/>
            <person name="Shaikh M.A."/>
            <person name="Suttiyut T."/>
            <person name="Ogas R."/>
            <person name="Tomko P."/>
            <person name="Gavelis G."/>
            <person name="Widhalm J.R."/>
            <person name="Wisecaver J.H."/>
        </authorList>
    </citation>
    <scope>NUCLEOTIDE SEQUENCE</scope>
    <source>
        <strain evidence="2">ECLA1</strain>
    </source>
</reference>
<dbReference type="EMBL" id="JAWDGP010007244">
    <property type="protein sequence ID" value="KAK3727355.1"/>
    <property type="molecule type" value="Genomic_DNA"/>
</dbReference>
<feature type="compositionally biased region" description="Basic and acidic residues" evidence="1">
    <location>
        <begin position="22"/>
        <end position="36"/>
    </location>
</feature>
<accession>A0AAE0Y0B7</accession>
<name>A0AAE0Y0B7_9GAST</name>
<organism evidence="2 3">
    <name type="scientific">Elysia crispata</name>
    <name type="common">lettuce slug</name>
    <dbReference type="NCBI Taxonomy" id="231223"/>
    <lineage>
        <taxon>Eukaryota</taxon>
        <taxon>Metazoa</taxon>
        <taxon>Spiralia</taxon>
        <taxon>Lophotrochozoa</taxon>
        <taxon>Mollusca</taxon>
        <taxon>Gastropoda</taxon>
        <taxon>Heterobranchia</taxon>
        <taxon>Euthyneura</taxon>
        <taxon>Panpulmonata</taxon>
        <taxon>Sacoglossa</taxon>
        <taxon>Placobranchoidea</taxon>
        <taxon>Plakobranchidae</taxon>
        <taxon>Elysia</taxon>
    </lineage>
</organism>
<keyword evidence="3" id="KW-1185">Reference proteome</keyword>
<feature type="region of interest" description="Disordered" evidence="1">
    <location>
        <begin position="1"/>
        <end position="48"/>
    </location>
</feature>
<gene>
    <name evidence="2" type="ORF">RRG08_018339</name>
</gene>
<comment type="caution">
    <text evidence="2">The sequence shown here is derived from an EMBL/GenBank/DDBJ whole genome shotgun (WGS) entry which is preliminary data.</text>
</comment>
<protein>
    <submittedName>
        <fullName evidence="2">Uncharacterized protein</fullName>
    </submittedName>
</protein>